<dbReference type="Gene3D" id="2.60.120.590">
    <property type="entry name" value="Alpha-ketoglutarate-dependent dioxygenase AlkB-like"/>
    <property type="match status" value="1"/>
</dbReference>
<evidence type="ECO:0000313" key="2">
    <source>
        <dbReference type="EMBL" id="CAE0112571.1"/>
    </source>
</evidence>
<reference evidence="2" key="1">
    <citation type="submission" date="2021-01" db="EMBL/GenBank/DDBJ databases">
        <authorList>
            <person name="Corre E."/>
            <person name="Pelletier E."/>
            <person name="Niang G."/>
            <person name="Scheremetjew M."/>
            <person name="Finn R."/>
            <person name="Kale V."/>
            <person name="Holt S."/>
            <person name="Cochrane G."/>
            <person name="Meng A."/>
            <person name="Brown T."/>
            <person name="Cohen L."/>
        </authorList>
    </citation>
    <scope>NUCLEOTIDE SEQUENCE</scope>
    <source>
        <strain evidence="2">CCMP281</strain>
    </source>
</reference>
<dbReference type="AlphaFoldDB" id="A0A7S3EWS4"/>
<dbReference type="SUPFAM" id="SSF51197">
    <property type="entry name" value="Clavaminate synthase-like"/>
    <property type="match status" value="1"/>
</dbReference>
<protein>
    <recommendedName>
        <fullName evidence="3">Fe2OG dioxygenase domain-containing protein</fullName>
    </recommendedName>
</protein>
<organism evidence="2">
    <name type="scientific">Haptolina ericina</name>
    <dbReference type="NCBI Taxonomy" id="156174"/>
    <lineage>
        <taxon>Eukaryota</taxon>
        <taxon>Haptista</taxon>
        <taxon>Haptophyta</taxon>
        <taxon>Prymnesiophyceae</taxon>
        <taxon>Prymnesiales</taxon>
        <taxon>Prymnesiaceae</taxon>
        <taxon>Haptolina</taxon>
    </lineage>
</organism>
<evidence type="ECO:0000256" key="1">
    <source>
        <dbReference type="SAM" id="MobiDB-lite"/>
    </source>
</evidence>
<accession>A0A7S3EWS4</accession>
<dbReference type="InterPro" id="IPR037151">
    <property type="entry name" value="AlkB-like_sf"/>
</dbReference>
<feature type="region of interest" description="Disordered" evidence="1">
    <location>
        <begin position="261"/>
        <end position="288"/>
    </location>
</feature>
<feature type="compositionally biased region" description="Basic residues" evidence="1">
    <location>
        <begin position="264"/>
        <end position="281"/>
    </location>
</feature>
<evidence type="ECO:0008006" key="3">
    <source>
        <dbReference type="Google" id="ProtNLM"/>
    </source>
</evidence>
<sequence length="288" mass="32081">MAGTATDLAVKLGEYRIREDLDVFIIPDFLQKMLGANDASALQASLEENYPVRRAGEAIVPGAVQWVEGTNDALKYRGNELMRTKIWLQRGDPQVEGYAYYYYTGVQWEVVPAQTDWAKCKEIENLVGPYDKWCELVGAQPANQVIATAYRNGDYGIGAHFDKAKSIAPSSEVSGVSLITVVKMGDCGRPFNLYMLGEEAPFWSEVVPAGWAIVMTLEANLQTKHEVPMVKDGGIGNSGSLVWRTISDVRTAQQVNKLVEASRRQKKRMRDAKGTRLRQREKRGSSTR</sequence>
<dbReference type="EMBL" id="HBHX01023805">
    <property type="protein sequence ID" value="CAE0112571.1"/>
    <property type="molecule type" value="Transcribed_RNA"/>
</dbReference>
<name>A0A7S3EWS4_9EUKA</name>
<gene>
    <name evidence="2" type="ORF">HERI1096_LOCUS13231</name>
</gene>
<proteinExistence type="predicted"/>